<dbReference type="AlphaFoldDB" id="A0AAV4Q6A3"/>
<gene>
    <name evidence="2" type="ORF">CEXT_346371</name>
</gene>
<proteinExistence type="predicted"/>
<evidence type="ECO:0000313" key="2">
    <source>
        <dbReference type="EMBL" id="GIY04600.1"/>
    </source>
</evidence>
<feature type="region of interest" description="Disordered" evidence="1">
    <location>
        <begin position="56"/>
        <end position="81"/>
    </location>
</feature>
<protein>
    <submittedName>
        <fullName evidence="2">Uncharacterized protein</fullName>
    </submittedName>
</protein>
<reference evidence="2 3" key="1">
    <citation type="submission" date="2021-06" db="EMBL/GenBank/DDBJ databases">
        <title>Caerostris extrusa draft genome.</title>
        <authorList>
            <person name="Kono N."/>
            <person name="Arakawa K."/>
        </authorList>
    </citation>
    <scope>NUCLEOTIDE SEQUENCE [LARGE SCALE GENOMIC DNA]</scope>
</reference>
<dbReference type="Proteomes" id="UP001054945">
    <property type="component" value="Unassembled WGS sequence"/>
</dbReference>
<name>A0AAV4Q6A3_CAEEX</name>
<accession>A0AAV4Q6A3</accession>
<organism evidence="2 3">
    <name type="scientific">Caerostris extrusa</name>
    <name type="common">Bark spider</name>
    <name type="synonym">Caerostris bankana</name>
    <dbReference type="NCBI Taxonomy" id="172846"/>
    <lineage>
        <taxon>Eukaryota</taxon>
        <taxon>Metazoa</taxon>
        <taxon>Ecdysozoa</taxon>
        <taxon>Arthropoda</taxon>
        <taxon>Chelicerata</taxon>
        <taxon>Arachnida</taxon>
        <taxon>Araneae</taxon>
        <taxon>Araneomorphae</taxon>
        <taxon>Entelegynae</taxon>
        <taxon>Araneoidea</taxon>
        <taxon>Araneidae</taxon>
        <taxon>Caerostris</taxon>
    </lineage>
</organism>
<sequence>MANMLICRCAVSSIQVNSVVCLGEIGTELGDSDWFQSDPLKLDSYFKIASHCKNSSASRSHMKDKPRPEENEESIEKQHAPGGFRTGYVDYILLHGNKTLPFFFKSRFEDKLSSSEAESIVFSGNSHAGEFTVSTTQFQSDEVVRGNRLVSCLLVIG</sequence>
<keyword evidence="3" id="KW-1185">Reference proteome</keyword>
<dbReference type="EMBL" id="BPLR01005734">
    <property type="protein sequence ID" value="GIY04600.1"/>
    <property type="molecule type" value="Genomic_DNA"/>
</dbReference>
<comment type="caution">
    <text evidence="2">The sequence shown here is derived from an EMBL/GenBank/DDBJ whole genome shotgun (WGS) entry which is preliminary data.</text>
</comment>
<feature type="compositionally biased region" description="Basic and acidic residues" evidence="1">
    <location>
        <begin position="61"/>
        <end position="79"/>
    </location>
</feature>
<evidence type="ECO:0000256" key="1">
    <source>
        <dbReference type="SAM" id="MobiDB-lite"/>
    </source>
</evidence>
<evidence type="ECO:0000313" key="3">
    <source>
        <dbReference type="Proteomes" id="UP001054945"/>
    </source>
</evidence>